<dbReference type="InterPro" id="IPR008928">
    <property type="entry name" value="6-hairpin_glycosidase_sf"/>
</dbReference>
<dbReference type="SUPFAM" id="SSF48208">
    <property type="entry name" value="Six-hairpin glycosidases"/>
    <property type="match status" value="1"/>
</dbReference>
<evidence type="ECO:0000313" key="3">
    <source>
        <dbReference type="Proteomes" id="UP000220251"/>
    </source>
</evidence>
<dbReference type="PANTHER" id="PTHR42899">
    <property type="entry name" value="SPERMATOGENESIS-ASSOCIATED PROTEIN 20"/>
    <property type="match status" value="1"/>
</dbReference>
<proteinExistence type="predicted"/>
<dbReference type="PANTHER" id="PTHR42899:SF1">
    <property type="entry name" value="SPERMATOGENESIS-ASSOCIATED PROTEIN 20"/>
    <property type="match status" value="1"/>
</dbReference>
<dbReference type="InterPro" id="IPR036249">
    <property type="entry name" value="Thioredoxin-like_sf"/>
</dbReference>
<sequence>MPSDKTKPNRLINEKSTYLQQHAYNPVEWFPWGQEAFDLSKRLDRPIFLSIGYATCHWCHVMEKESFEDPEVAKVLNEIFVCVKVDREELPDIDSMYMEFAQSMMSGSAGWPLNLVLTPDLHPFFATTYMPPIARHGMLGVIEMAKRIQTIWEGEEREGVTQKAERIVEVFRQNVHVKGDEIPDENVIENTVEMIYKLADPIWGGMRGSPKFPIGYQYNFMTRHACLSNDSRPLFFVQRTLEMMHRGGIFDHLGGGFARYSVDERWQIPHFEKMLYDNSLLLSSYTEGYMATKNEEFKEVALETADYLLRDMWNDKGGFSSAEDADSEGKEGYFYTFDYEEVMQAIGQEEGALFAEYFGITKNGNFEGRNVLHVQIPFNEFASHKGIEPGLLKELFSLQRKTLFEIRDARVHPIKDDKVLSSWNGLAIASLSDLGRVCQRKDCIEFAAKAASFILENMVRDDSLYRRWKDGELKWPGGLDEYAYFIKGLLSLFEATQNTRWLVSAINFAEVVKERFKEEGGAFFQTEEETSVLIRKCQFADGAEPSGNGVHAENLLRLYQLTQNADYLHQAEDIFKAAAKFLEAYSPGYCYHVMALLRYYDHDAPTIIVALNESEDFYFQLKKTISTLYIPHALVLFINEDDSLGEWLPMIRGKEALQGRTTLYICREGVCEKPITDFDEMLLSLHRL</sequence>
<dbReference type="RefSeq" id="WP_098038518.1">
    <property type="nucleotide sequence ID" value="NZ_CWGJ01000015.1"/>
</dbReference>
<dbReference type="Gene3D" id="1.50.10.10">
    <property type="match status" value="1"/>
</dbReference>
<dbReference type="InterPro" id="IPR024705">
    <property type="entry name" value="Ssp411"/>
</dbReference>
<dbReference type="SUPFAM" id="SSF52833">
    <property type="entry name" value="Thioredoxin-like"/>
    <property type="match status" value="1"/>
</dbReference>
<dbReference type="Gene3D" id="3.40.30.10">
    <property type="entry name" value="Glutaredoxin"/>
    <property type="match status" value="1"/>
</dbReference>
<dbReference type="CDD" id="cd02955">
    <property type="entry name" value="SSP411"/>
    <property type="match status" value="1"/>
</dbReference>
<accession>A0A0H5DPX6</accession>
<name>A0A0H5DPX6_9BACT</name>
<dbReference type="GO" id="GO:0005975">
    <property type="term" value="P:carbohydrate metabolic process"/>
    <property type="evidence" value="ECO:0007669"/>
    <property type="project" value="InterPro"/>
</dbReference>
<dbReference type="Pfam" id="PF03190">
    <property type="entry name" value="Thioredox_DsbH"/>
    <property type="match status" value="1"/>
</dbReference>
<evidence type="ECO:0000313" key="2">
    <source>
        <dbReference type="EMBL" id="CRX38656.1"/>
    </source>
</evidence>
<gene>
    <name evidence="2" type="ORF">ELAC_1317</name>
</gene>
<dbReference type="InterPro" id="IPR012341">
    <property type="entry name" value="6hp_glycosidase-like_sf"/>
</dbReference>
<keyword evidence="3" id="KW-1185">Reference proteome</keyword>
<protein>
    <recommendedName>
        <fullName evidence="1">Spermatogenesis-associated protein 20-like TRX domain-containing protein</fullName>
    </recommendedName>
</protein>
<dbReference type="Proteomes" id="UP000220251">
    <property type="component" value="Unassembled WGS sequence"/>
</dbReference>
<evidence type="ECO:0000259" key="1">
    <source>
        <dbReference type="Pfam" id="PF03190"/>
    </source>
</evidence>
<reference evidence="3" key="1">
    <citation type="submission" date="2015-06" db="EMBL/GenBank/DDBJ databases">
        <authorList>
            <person name="Bertelli C."/>
        </authorList>
    </citation>
    <scope>NUCLEOTIDE SEQUENCE [LARGE SCALE GENOMIC DNA]</scope>
    <source>
        <strain evidence="3">CRIB-30</strain>
    </source>
</reference>
<dbReference type="AlphaFoldDB" id="A0A0H5DPX6"/>
<dbReference type="InterPro" id="IPR004879">
    <property type="entry name" value="Ssp411-like_TRX"/>
</dbReference>
<dbReference type="PIRSF" id="PIRSF006402">
    <property type="entry name" value="UCP006402_thioredoxin"/>
    <property type="match status" value="1"/>
</dbReference>
<dbReference type="OrthoDB" id="9762614at2"/>
<dbReference type="EMBL" id="CWGJ01000015">
    <property type="protein sequence ID" value="CRX38656.1"/>
    <property type="molecule type" value="Genomic_DNA"/>
</dbReference>
<feature type="domain" description="Spermatogenesis-associated protein 20-like TRX" evidence="1">
    <location>
        <begin position="8"/>
        <end position="170"/>
    </location>
</feature>
<organism evidence="2 3">
    <name type="scientific">Estrella lausannensis</name>
    <dbReference type="NCBI Taxonomy" id="483423"/>
    <lineage>
        <taxon>Bacteria</taxon>
        <taxon>Pseudomonadati</taxon>
        <taxon>Chlamydiota</taxon>
        <taxon>Chlamydiia</taxon>
        <taxon>Parachlamydiales</taxon>
        <taxon>Candidatus Criblamydiaceae</taxon>
        <taxon>Estrella</taxon>
    </lineage>
</organism>